<protein>
    <submittedName>
        <fullName evidence="2">Uncharacterized protein</fullName>
    </submittedName>
</protein>
<dbReference type="Proteomes" id="UP000024635">
    <property type="component" value="Unassembled WGS sequence"/>
</dbReference>
<dbReference type="EMBL" id="JARK01001410">
    <property type="protein sequence ID" value="EYC06710.1"/>
    <property type="molecule type" value="Genomic_DNA"/>
</dbReference>
<feature type="region of interest" description="Disordered" evidence="1">
    <location>
        <begin position="1"/>
        <end position="25"/>
    </location>
</feature>
<dbReference type="AlphaFoldDB" id="A0A016TV83"/>
<comment type="caution">
    <text evidence="2">The sequence shown here is derived from an EMBL/GenBank/DDBJ whole genome shotgun (WGS) entry which is preliminary data.</text>
</comment>
<gene>
    <name evidence="2" type="primary">Acey_s0074.g848</name>
    <name evidence="2" type="ORF">Y032_0074g848</name>
</gene>
<proteinExistence type="predicted"/>
<sequence length="88" mass="9967">MLRKQSQRLWKGLESSSGTMQKKATNTHSVANFRLNRASNCGDWKTHLLLGVNGTVTHLRVKTTNLERGSEIAAQHKKKNFNSLFCVR</sequence>
<keyword evidence="3" id="KW-1185">Reference proteome</keyword>
<evidence type="ECO:0000313" key="2">
    <source>
        <dbReference type="EMBL" id="EYC06710.1"/>
    </source>
</evidence>
<evidence type="ECO:0000313" key="3">
    <source>
        <dbReference type="Proteomes" id="UP000024635"/>
    </source>
</evidence>
<evidence type="ECO:0000256" key="1">
    <source>
        <dbReference type="SAM" id="MobiDB-lite"/>
    </source>
</evidence>
<reference evidence="3" key="1">
    <citation type="journal article" date="2015" name="Nat. Genet.">
        <title>The genome and transcriptome of the zoonotic hookworm Ancylostoma ceylanicum identify infection-specific gene families.</title>
        <authorList>
            <person name="Schwarz E.M."/>
            <person name="Hu Y."/>
            <person name="Antoshechkin I."/>
            <person name="Miller M.M."/>
            <person name="Sternberg P.W."/>
            <person name="Aroian R.V."/>
        </authorList>
    </citation>
    <scope>NUCLEOTIDE SEQUENCE</scope>
    <source>
        <strain evidence="3">HY135</strain>
    </source>
</reference>
<organism evidence="2 3">
    <name type="scientific">Ancylostoma ceylanicum</name>
    <dbReference type="NCBI Taxonomy" id="53326"/>
    <lineage>
        <taxon>Eukaryota</taxon>
        <taxon>Metazoa</taxon>
        <taxon>Ecdysozoa</taxon>
        <taxon>Nematoda</taxon>
        <taxon>Chromadorea</taxon>
        <taxon>Rhabditida</taxon>
        <taxon>Rhabditina</taxon>
        <taxon>Rhabditomorpha</taxon>
        <taxon>Strongyloidea</taxon>
        <taxon>Ancylostomatidae</taxon>
        <taxon>Ancylostomatinae</taxon>
        <taxon>Ancylostoma</taxon>
    </lineage>
</organism>
<feature type="compositionally biased region" description="Polar residues" evidence="1">
    <location>
        <begin position="14"/>
        <end position="25"/>
    </location>
</feature>
<accession>A0A016TV83</accession>
<name>A0A016TV83_9BILA</name>